<dbReference type="SUPFAM" id="SSF90123">
    <property type="entry name" value="ABC transporter transmembrane region"/>
    <property type="match status" value="1"/>
</dbReference>
<evidence type="ECO:0000256" key="1">
    <source>
        <dbReference type="ARBA" id="ARBA00004651"/>
    </source>
</evidence>
<protein>
    <submittedName>
        <fullName evidence="10">ABC transporter ATP-binding protein</fullName>
    </submittedName>
</protein>
<dbReference type="PROSITE" id="PS50929">
    <property type="entry name" value="ABC_TM1F"/>
    <property type="match status" value="1"/>
</dbReference>
<evidence type="ECO:0000256" key="4">
    <source>
        <dbReference type="ARBA" id="ARBA00022840"/>
    </source>
</evidence>
<evidence type="ECO:0000313" key="11">
    <source>
        <dbReference type="Proteomes" id="UP000824681"/>
    </source>
</evidence>
<sequence length="619" mass="64972">MSERPFAGAAAQGWRSLPASAGEAARLAWRSAPGQLAGVGAATLAGGAVPVAMAWLTKSVLDRIVAPGPSGAVVGLAVGLACAGVVGAILPQLGQYLQGEADRRVGLRAQDELFGALERCAGLRRFEDPAFLDRLRLAQHSAQSPGQITGALLALARDSVTLAGFVVSLALISPLFTAVVLLSAIPALLVELRVSRRRADMMLRIEPAERWQFFYGGLLSSAEAAKEVRLFGLGPFLRGRMNAQLGAANAARRAMDRKELAAQGALTLLAAAVSGGGLIWLLAGAAQGRFTVGDVSIFVAAVAGVQSCLGGSVAATASAHRLLLLFGHYTAIIRSGPDLPEPAAPRALPPLRHGIELRDVWFRYSDDHPWVLRGVSLRVPHGCSVALVGRNGAGKSTLVKLLCRFYDPTRGAILWDGVDIRDVPAAELRARISAAFQDFVAYDFSAADNVAVGDLAAADAPARIEEAARRAGVHDVLAGLPQGYGTLLTRTFAATSAEEDPQAGVMLSGGQWQRVALARAFLRGDRDLMILDEPSAGLDAEAEHDIHTRLRELRRGGTTLLITHRLGAVRDADLIVGLADGRIVEQGDHDSLMEAGGPYARMFALQAAGYAASAPVDLP</sequence>
<dbReference type="PANTHER" id="PTHR24221:SF654">
    <property type="entry name" value="ATP-BINDING CASSETTE SUB-FAMILY B MEMBER 6"/>
    <property type="match status" value="1"/>
</dbReference>
<evidence type="ECO:0000256" key="2">
    <source>
        <dbReference type="ARBA" id="ARBA00022692"/>
    </source>
</evidence>
<reference evidence="10 11" key="1">
    <citation type="journal article" date="2021" name="ACS Chem. Biol.">
        <title>Genomic-Led Discovery of a Novel Glycopeptide Antibiotic by Nonomuraea coxensis DSM 45129.</title>
        <authorList>
            <person name="Yushchuk O."/>
            <person name="Vior N.M."/>
            <person name="Andreo-Vidal A."/>
            <person name="Berini F."/>
            <person name="Ruckert C."/>
            <person name="Busche T."/>
            <person name="Binda E."/>
            <person name="Kalinowski J."/>
            <person name="Truman A.W."/>
            <person name="Marinelli F."/>
        </authorList>
    </citation>
    <scope>NUCLEOTIDE SEQUENCE [LARGE SCALE GENOMIC DNA]</scope>
    <source>
        <strain evidence="10 11">DSM 45129</strain>
    </source>
</reference>
<dbReference type="Pfam" id="PF00005">
    <property type="entry name" value="ABC_tran"/>
    <property type="match status" value="1"/>
</dbReference>
<keyword evidence="3" id="KW-0547">Nucleotide-binding</keyword>
<dbReference type="RefSeq" id="WP_020542078.1">
    <property type="nucleotide sequence ID" value="NZ_CP068985.1"/>
</dbReference>
<dbReference type="InterPro" id="IPR027417">
    <property type="entry name" value="P-loop_NTPase"/>
</dbReference>
<gene>
    <name evidence="10" type="ORF">Nocox_32490</name>
</gene>
<dbReference type="Proteomes" id="UP000824681">
    <property type="component" value="Chromosome"/>
</dbReference>
<name>A0ABX8UBE0_9ACTN</name>
<feature type="domain" description="ABC transmembrane type-1" evidence="9">
    <location>
        <begin position="37"/>
        <end position="321"/>
    </location>
</feature>
<organism evidence="10 11">
    <name type="scientific">Nonomuraea coxensis DSM 45129</name>
    <dbReference type="NCBI Taxonomy" id="1122611"/>
    <lineage>
        <taxon>Bacteria</taxon>
        <taxon>Bacillati</taxon>
        <taxon>Actinomycetota</taxon>
        <taxon>Actinomycetes</taxon>
        <taxon>Streptosporangiales</taxon>
        <taxon>Streptosporangiaceae</taxon>
        <taxon>Nonomuraea</taxon>
    </lineage>
</organism>
<dbReference type="InterPro" id="IPR039421">
    <property type="entry name" value="Type_1_exporter"/>
</dbReference>
<dbReference type="Gene3D" id="1.20.1560.10">
    <property type="entry name" value="ABC transporter type 1, transmembrane domain"/>
    <property type="match status" value="1"/>
</dbReference>
<keyword evidence="4 10" id="KW-0067">ATP-binding</keyword>
<evidence type="ECO:0000256" key="3">
    <source>
        <dbReference type="ARBA" id="ARBA00022741"/>
    </source>
</evidence>
<evidence type="ECO:0000313" key="10">
    <source>
        <dbReference type="EMBL" id="QYC44069.1"/>
    </source>
</evidence>
<dbReference type="PROSITE" id="PS00211">
    <property type="entry name" value="ABC_TRANSPORTER_1"/>
    <property type="match status" value="1"/>
</dbReference>
<keyword evidence="11" id="KW-1185">Reference proteome</keyword>
<dbReference type="EMBL" id="CP068985">
    <property type="protein sequence ID" value="QYC44069.1"/>
    <property type="molecule type" value="Genomic_DNA"/>
</dbReference>
<feature type="transmembrane region" description="Helical" evidence="7">
    <location>
        <begin position="162"/>
        <end position="189"/>
    </location>
</feature>
<proteinExistence type="predicted"/>
<accession>A0ABX8UBE0</accession>
<keyword evidence="6 7" id="KW-0472">Membrane</keyword>
<keyword evidence="5 7" id="KW-1133">Transmembrane helix</keyword>
<feature type="transmembrane region" description="Helical" evidence="7">
    <location>
        <begin position="36"/>
        <end position="56"/>
    </location>
</feature>
<keyword evidence="2 7" id="KW-0812">Transmembrane</keyword>
<feature type="transmembrane region" description="Helical" evidence="7">
    <location>
        <begin position="68"/>
        <end position="90"/>
    </location>
</feature>
<evidence type="ECO:0000259" key="9">
    <source>
        <dbReference type="PROSITE" id="PS50929"/>
    </source>
</evidence>
<dbReference type="SMART" id="SM00382">
    <property type="entry name" value="AAA"/>
    <property type="match status" value="1"/>
</dbReference>
<evidence type="ECO:0000259" key="8">
    <source>
        <dbReference type="PROSITE" id="PS50893"/>
    </source>
</evidence>
<dbReference type="SUPFAM" id="SSF52540">
    <property type="entry name" value="P-loop containing nucleoside triphosphate hydrolases"/>
    <property type="match status" value="1"/>
</dbReference>
<evidence type="ECO:0000256" key="7">
    <source>
        <dbReference type="SAM" id="Phobius"/>
    </source>
</evidence>
<dbReference type="InterPro" id="IPR011527">
    <property type="entry name" value="ABC1_TM_dom"/>
</dbReference>
<dbReference type="InterPro" id="IPR036640">
    <property type="entry name" value="ABC1_TM_sf"/>
</dbReference>
<dbReference type="Gene3D" id="3.40.50.300">
    <property type="entry name" value="P-loop containing nucleotide triphosphate hydrolases"/>
    <property type="match status" value="1"/>
</dbReference>
<feature type="domain" description="ABC transporter" evidence="8">
    <location>
        <begin position="355"/>
        <end position="605"/>
    </location>
</feature>
<dbReference type="InterPro" id="IPR003439">
    <property type="entry name" value="ABC_transporter-like_ATP-bd"/>
</dbReference>
<evidence type="ECO:0000256" key="5">
    <source>
        <dbReference type="ARBA" id="ARBA00022989"/>
    </source>
</evidence>
<dbReference type="InterPro" id="IPR003593">
    <property type="entry name" value="AAA+_ATPase"/>
</dbReference>
<feature type="transmembrane region" description="Helical" evidence="7">
    <location>
        <begin position="260"/>
        <end position="283"/>
    </location>
</feature>
<dbReference type="PROSITE" id="PS50893">
    <property type="entry name" value="ABC_TRANSPORTER_2"/>
    <property type="match status" value="1"/>
</dbReference>
<dbReference type="GO" id="GO:0005524">
    <property type="term" value="F:ATP binding"/>
    <property type="evidence" value="ECO:0007669"/>
    <property type="project" value="UniProtKB-KW"/>
</dbReference>
<dbReference type="InterPro" id="IPR017871">
    <property type="entry name" value="ABC_transporter-like_CS"/>
</dbReference>
<feature type="transmembrane region" description="Helical" evidence="7">
    <location>
        <begin position="295"/>
        <end position="317"/>
    </location>
</feature>
<comment type="subcellular location">
    <subcellularLocation>
        <location evidence="1">Cell membrane</location>
        <topology evidence="1">Multi-pass membrane protein</topology>
    </subcellularLocation>
</comment>
<evidence type="ECO:0000256" key="6">
    <source>
        <dbReference type="ARBA" id="ARBA00023136"/>
    </source>
</evidence>
<dbReference type="PANTHER" id="PTHR24221">
    <property type="entry name" value="ATP-BINDING CASSETTE SUB-FAMILY B"/>
    <property type="match status" value="1"/>
</dbReference>